<evidence type="ECO:0000256" key="1">
    <source>
        <dbReference type="SAM" id="Phobius"/>
    </source>
</evidence>
<reference evidence="2" key="1">
    <citation type="submission" date="2022-07" db="EMBL/GenBank/DDBJ databases">
        <title>Complete genome of MD9.</title>
        <authorList>
            <person name="Cao G."/>
        </authorList>
    </citation>
    <scope>NUCLEOTIDE SEQUENCE</scope>
    <source>
        <strain evidence="2">MD9</strain>
    </source>
</reference>
<feature type="transmembrane region" description="Helical" evidence="1">
    <location>
        <begin position="460"/>
        <end position="482"/>
    </location>
</feature>
<sequence>MGRFQGLEETKSCGLDKCRIRPYHRGHLPLHKYYKLAYTELIFGIKIWMLCAVKDLGFFFSRNSQSICFLAAYFVLVVLGNLIYASPYGYQAISISGYPVSILKLNYIFSFGFWVLLLMPFVLTPLLIYAVKRTSAHQVDFISRKFPEITKAWFVVLFSVSCAYIIFSFQRHGVADLFLSGKDSVSSVYARFEIRNRLHFTVFLVMQAIVPYLSYVAVINSTKKGGRFWFGAACISILMASLFFIMINMKWPIVLYYVGVVLAIFIHTERHPYIKAVVGGVLVIVSYLLISTVVFRLAPEPIPAIKPVEVGEASPSMQSESDNRLDTSKKTLEKVAEKSEREVSLTQNEVAQSTVEGGASRSEETAVVAVAERAAAVSEAAVGAAPILMMHLVSRMSMPYPYYYQEFTEHPSACGGILVQAKPGPACRPSTYIYDKMFASSNDEFLGKGTTPAAVHISGYALGGWSIAVLALTCASIILGIFSCLPLNASSTISAFGIMGALAGYHFSQVPGEGVIFYEHGLFWTFLLMLGYAGVVWLFGNKVRKAEA</sequence>
<accession>A0AAJ5IJ78</accession>
<name>A0AAJ5IJ78_9PSED</name>
<proteinExistence type="predicted"/>
<keyword evidence="1" id="KW-0812">Transmembrane</keyword>
<feature type="transmembrane region" description="Helical" evidence="1">
    <location>
        <begin position="198"/>
        <end position="216"/>
    </location>
</feature>
<gene>
    <name evidence="2" type="ORF">NOV18_06875</name>
</gene>
<feature type="transmembrane region" description="Helical" evidence="1">
    <location>
        <begin position="520"/>
        <end position="540"/>
    </location>
</feature>
<feature type="transmembrane region" description="Helical" evidence="1">
    <location>
        <begin position="276"/>
        <end position="298"/>
    </location>
</feature>
<dbReference type="EMBL" id="CP101700">
    <property type="protein sequence ID" value="UUC20214.1"/>
    <property type="molecule type" value="Genomic_DNA"/>
</dbReference>
<feature type="transmembrane region" description="Helical" evidence="1">
    <location>
        <begin position="253"/>
        <end position="269"/>
    </location>
</feature>
<dbReference type="AlphaFoldDB" id="A0AAJ5IJ78"/>
<feature type="transmembrane region" description="Helical" evidence="1">
    <location>
        <begin position="489"/>
        <end position="508"/>
    </location>
</feature>
<evidence type="ECO:0000313" key="2">
    <source>
        <dbReference type="EMBL" id="UUC20214.1"/>
    </source>
</evidence>
<protein>
    <submittedName>
        <fullName evidence="2">Uncharacterized protein</fullName>
    </submittedName>
</protein>
<evidence type="ECO:0000313" key="3">
    <source>
        <dbReference type="Proteomes" id="UP001058744"/>
    </source>
</evidence>
<feature type="transmembrane region" description="Helical" evidence="1">
    <location>
        <begin position="152"/>
        <end position="170"/>
    </location>
</feature>
<keyword evidence="1" id="KW-0472">Membrane</keyword>
<feature type="transmembrane region" description="Helical" evidence="1">
    <location>
        <begin position="67"/>
        <end position="87"/>
    </location>
</feature>
<keyword evidence="1" id="KW-1133">Transmembrane helix</keyword>
<dbReference type="Proteomes" id="UP001058744">
    <property type="component" value="Chromosome"/>
</dbReference>
<organism evidence="2 3">
    <name type="scientific">Pseudomonas asiatica</name>
    <dbReference type="NCBI Taxonomy" id="2219225"/>
    <lineage>
        <taxon>Bacteria</taxon>
        <taxon>Pseudomonadati</taxon>
        <taxon>Pseudomonadota</taxon>
        <taxon>Gammaproteobacteria</taxon>
        <taxon>Pseudomonadales</taxon>
        <taxon>Pseudomonadaceae</taxon>
        <taxon>Pseudomonas</taxon>
    </lineage>
</organism>
<dbReference type="RefSeq" id="WP_256381964.1">
    <property type="nucleotide sequence ID" value="NZ_CP101700.1"/>
</dbReference>
<feature type="transmembrane region" description="Helical" evidence="1">
    <location>
        <begin position="41"/>
        <end position="60"/>
    </location>
</feature>
<feature type="transmembrane region" description="Helical" evidence="1">
    <location>
        <begin position="107"/>
        <end position="131"/>
    </location>
</feature>
<feature type="transmembrane region" description="Helical" evidence="1">
    <location>
        <begin position="228"/>
        <end position="247"/>
    </location>
</feature>